<dbReference type="CDD" id="cd05233">
    <property type="entry name" value="SDR_c"/>
    <property type="match status" value="1"/>
</dbReference>
<dbReference type="Pfam" id="PF00106">
    <property type="entry name" value="adh_short"/>
    <property type="match status" value="1"/>
</dbReference>
<keyword evidence="2" id="KW-0560">Oxidoreductase</keyword>
<proteinExistence type="inferred from homology"/>
<dbReference type="Proteomes" id="UP000235036">
    <property type="component" value="Unassembled WGS sequence"/>
</dbReference>
<evidence type="ECO:0000256" key="2">
    <source>
        <dbReference type="ARBA" id="ARBA00023002"/>
    </source>
</evidence>
<comment type="similarity">
    <text evidence="1 3">Belongs to the short-chain dehydrogenases/reductases (SDR) family.</text>
</comment>
<gene>
    <name evidence="4" type="ORF">CEN44_05255</name>
</gene>
<dbReference type="PANTHER" id="PTHR42760:SF133">
    <property type="entry name" value="3-OXOACYL-[ACYL-CARRIER-PROTEIN] REDUCTASE"/>
    <property type="match status" value="1"/>
</dbReference>
<dbReference type="PRINTS" id="PR00081">
    <property type="entry name" value="GDHRDH"/>
</dbReference>
<sequence>MTSKLSFQGKTAIVTGGGRGLGRAVCLALAKTGVRVGVIARTSAEILDVTYEIQKLGGQAFPIQCDMAEADAIEKACLLVAEQLGSVDILVNNAAIIAPLGRTVEIDPVAWERTIKINLNGAFRCIHVVLPNMIKQGWGRIVNISSVAATGTGTPSGNAYATSKAALEMMTLNLAAELEGTGVKMNAFRPGTIDTAMQAEARSAPVEVVGEAMHNLFQGFYNKGMLRDPKIPAAVVIDIIRSDLNGQIVDINEYFNRGISLEFFSNNSNQLIRSVV</sequence>
<evidence type="ECO:0000256" key="3">
    <source>
        <dbReference type="RuleBase" id="RU000363"/>
    </source>
</evidence>
<dbReference type="Gene3D" id="3.40.50.720">
    <property type="entry name" value="NAD(P)-binding Rossmann-like Domain"/>
    <property type="match status" value="1"/>
</dbReference>
<dbReference type="PANTHER" id="PTHR42760">
    <property type="entry name" value="SHORT-CHAIN DEHYDROGENASES/REDUCTASES FAMILY MEMBER"/>
    <property type="match status" value="1"/>
</dbReference>
<reference evidence="4 5" key="1">
    <citation type="submission" date="2017-08" db="EMBL/GenBank/DDBJ databases">
        <title>Genomes of Fischerella (Mastigocladus) sp. strains.</title>
        <authorList>
            <person name="Miller S.R."/>
        </authorList>
    </citation>
    <scope>NUCLEOTIDE SEQUENCE [LARGE SCALE GENOMIC DNA]</scope>
    <source>
        <strain evidence="4 5">CCMEE 5323</strain>
    </source>
</reference>
<name>A0A2N6K732_FISMU</name>
<keyword evidence="5" id="KW-1185">Reference proteome</keyword>
<organism evidence="4 5">
    <name type="scientific">Fischerella muscicola CCMEE 5323</name>
    <dbReference type="NCBI Taxonomy" id="2019572"/>
    <lineage>
        <taxon>Bacteria</taxon>
        <taxon>Bacillati</taxon>
        <taxon>Cyanobacteriota</taxon>
        <taxon>Cyanophyceae</taxon>
        <taxon>Nostocales</taxon>
        <taxon>Hapalosiphonaceae</taxon>
        <taxon>Fischerella</taxon>
    </lineage>
</organism>
<dbReference type="SUPFAM" id="SSF51735">
    <property type="entry name" value="NAD(P)-binding Rossmann-fold domains"/>
    <property type="match status" value="1"/>
</dbReference>
<dbReference type="PROSITE" id="PS00061">
    <property type="entry name" value="ADH_SHORT"/>
    <property type="match status" value="1"/>
</dbReference>
<dbReference type="RefSeq" id="WP_016869948.1">
    <property type="nucleotide sequence ID" value="NZ_CAWNVR010000151.1"/>
</dbReference>
<dbReference type="AlphaFoldDB" id="A0A2N6K732"/>
<dbReference type="InterPro" id="IPR036291">
    <property type="entry name" value="NAD(P)-bd_dom_sf"/>
</dbReference>
<dbReference type="PRINTS" id="PR00080">
    <property type="entry name" value="SDRFAMILY"/>
</dbReference>
<dbReference type="GO" id="GO:0016616">
    <property type="term" value="F:oxidoreductase activity, acting on the CH-OH group of donors, NAD or NADP as acceptor"/>
    <property type="evidence" value="ECO:0007669"/>
    <property type="project" value="TreeGrafter"/>
</dbReference>
<accession>A0A2N6K732</accession>
<comment type="caution">
    <text evidence="4">The sequence shown here is derived from an EMBL/GenBank/DDBJ whole genome shotgun (WGS) entry which is preliminary data.</text>
</comment>
<evidence type="ECO:0000313" key="5">
    <source>
        <dbReference type="Proteomes" id="UP000235036"/>
    </source>
</evidence>
<evidence type="ECO:0000313" key="4">
    <source>
        <dbReference type="EMBL" id="PLZ92649.1"/>
    </source>
</evidence>
<dbReference type="EMBL" id="NRQW01000109">
    <property type="protein sequence ID" value="PLZ92649.1"/>
    <property type="molecule type" value="Genomic_DNA"/>
</dbReference>
<dbReference type="InterPro" id="IPR020904">
    <property type="entry name" value="Sc_DH/Rdtase_CS"/>
</dbReference>
<evidence type="ECO:0000256" key="1">
    <source>
        <dbReference type="ARBA" id="ARBA00006484"/>
    </source>
</evidence>
<dbReference type="FunFam" id="3.40.50.720:FF:000084">
    <property type="entry name" value="Short-chain dehydrogenase reductase"/>
    <property type="match status" value="1"/>
</dbReference>
<protein>
    <submittedName>
        <fullName evidence="4">SDR family oxidoreductase</fullName>
    </submittedName>
</protein>
<dbReference type="InterPro" id="IPR002347">
    <property type="entry name" value="SDR_fam"/>
</dbReference>